<dbReference type="SMART" id="SM00231">
    <property type="entry name" value="FA58C"/>
    <property type="match status" value="1"/>
</dbReference>
<name>A0A7R8ZNF3_9CRUS</name>
<reference evidence="1" key="1">
    <citation type="submission" date="2020-11" db="EMBL/GenBank/DDBJ databases">
        <authorList>
            <person name="Tran Van P."/>
        </authorList>
    </citation>
    <scope>NUCLEOTIDE SEQUENCE</scope>
</reference>
<proteinExistence type="predicted"/>
<dbReference type="PANTHER" id="PTHR24543">
    <property type="entry name" value="MULTICOPPER OXIDASE-RELATED"/>
    <property type="match status" value="1"/>
</dbReference>
<dbReference type="SUPFAM" id="SSF49785">
    <property type="entry name" value="Galactose-binding domain-like"/>
    <property type="match status" value="1"/>
</dbReference>
<protein>
    <submittedName>
        <fullName evidence="1">Uncharacterized protein</fullName>
    </submittedName>
</protein>
<dbReference type="PROSITE" id="PS50022">
    <property type="entry name" value="FA58C_3"/>
    <property type="match status" value="1"/>
</dbReference>
<organism evidence="1">
    <name type="scientific">Cyprideis torosa</name>
    <dbReference type="NCBI Taxonomy" id="163714"/>
    <lineage>
        <taxon>Eukaryota</taxon>
        <taxon>Metazoa</taxon>
        <taxon>Ecdysozoa</taxon>
        <taxon>Arthropoda</taxon>
        <taxon>Crustacea</taxon>
        <taxon>Oligostraca</taxon>
        <taxon>Ostracoda</taxon>
        <taxon>Podocopa</taxon>
        <taxon>Podocopida</taxon>
        <taxon>Cytherocopina</taxon>
        <taxon>Cytheroidea</taxon>
        <taxon>Cytherideidae</taxon>
        <taxon>Cyprideis</taxon>
    </lineage>
</organism>
<evidence type="ECO:0000313" key="1">
    <source>
        <dbReference type="EMBL" id="CAD7225716.1"/>
    </source>
</evidence>
<dbReference type="PANTHER" id="PTHR24543:SF291">
    <property type="entry name" value="SMOKE ALARM, ISOFORM D"/>
    <property type="match status" value="1"/>
</dbReference>
<accession>A0A7R8ZNF3</accession>
<dbReference type="Gene3D" id="2.60.120.260">
    <property type="entry name" value="Galactose-binding domain-like"/>
    <property type="match status" value="1"/>
</dbReference>
<gene>
    <name evidence="1" type="ORF">CTOB1V02_LOCUS3648</name>
</gene>
<sequence length="1604" mass="173571">MQKFTLDTQWTVDSLVYNFGSITTGSATGGYEVVVTFQAMMVTTDLTDPTSYITTGASLDAENFVYIGQHEIDTSDRSDPGSTSTAFLVNPPDSSVPAGDSVLLEIDAWITHPSSEVFFDILGPNFEQDVFSVGGISVHVVNAGSSYFECSPFENTDQYSYQRSLTGLSLTEARLRIPLVNNFGEGDGFAVPDNSKVKFLVPVYVMPGVEVGTLISIGLSMTVATEVFAHIHNITVNGDTPASYSPVTAGTATLTPISELTVGPHGVVTFLLTVPITGPGKLESLVITSTGGSEYEPAGIRFARADPNIQYIPPVDNSSVTLSSPELTLSLTNIINTNAHANGGDSLTFEISFHDVGTLSTTTHNIVVDVNGQSVPGNFTVDVDLQTATPSGALAVAQDDGNWYVGSSVAIDIIITIPGGAYVEDMVINMVGELPGVFQYPVRVCRAEMSHVGTGIPAFINTQPYLNQEWIYYTNGSESLTPPMVDAATLSAGTAAGASRTGIYANESSNIVIFNGVFELPPHDAIMDAEIYSLSAGADLQPLLVWAGYANFTVSTTPPAWNTTLPTPVMYIKNFSDTATPVGHLNRMDVIFKLPPGAVAPVKLVIVSDDSNMFAICSIKITYIGHNYPCVDPDPAGKYDQWQTTQFLYNKVDPLDPAKMNLDATAEFFVLRNVGTYPFIETEVRDPNTIIVSVVGLVIAQGGGITASLNYGDAAPVVASGLINDAPAAPVINIPTQEAAMTRQQVAHNASSPKAATLKRDELEMALVRPGEGDYRCDYKGVTLADETSWTQPNYDGFVRRRPKIMRLVLPITEGFATSNLTVEFFDDTAQSFNVCCAGVVFAGENLPCLNSTGTMLDRLETIDVTTNFTNYNSISLVIGPACHSILSSDPTQNELHVDVAFTVPETSTAPVTINAKVYVDGVVTITSSTTVDEYVGGDDVPENYPYDNSNTGEAILPVPSIAGEVGVKYWVTANLTIPKGASFSMEPTAFGGTADTDVRARVTFSDMRVVSAGRNIACGTDIQRYVTNYTSTENITHESQKDLLEVDVKIENTGWSYIFGEEDPTIDDHLVMEFEFMVTDHPENTAGSIVPVLLGFKMGSIVYVLSHNVTVGRPNNEDIWISSDIEVSPTTQPIDGVFQQGSRVEFGVTLEHLPSSRRECKETHLRILIPPYMEHVMNEDTCDVNATFLWSCNYTADGYLDIMFDYFLFTDEVIVNFSLTVNPNSVRTPDGISPLNATAMTSLVCLMDSLADDSTTLFFPAAADAANFQFCGISDAVDYPVPSNLCEPVALGMESGAIPDCQLFASSAIDFTHGPQNARLNNPNGWSPSMYGLTSAQKAYPFHTTDLGNVTRVFGVTVGSPGENHVTNFKIFYSFDGDVFIDTGEAETPTAMPFHKNFTNPVQAKFIRIVIYDVKFKENFVDPVKVTLEWHGCVLGTLAPPGCPTSTPLKTRYTDDRTQWTHFVVDDPTADDPLTVVHFCVFNEIRQAMNCYHSDDDGLTWRQSPAYVGYIEGYDIAEGRVLARDSNNWSFLASRDGIKWTPLTETAYTAIKEGGSTVFKPSLGIAAVDDPSNVKTDGIWKGDYQGLKMNDVMKVRWSSCCGS</sequence>
<dbReference type="EMBL" id="OB660643">
    <property type="protein sequence ID" value="CAD7225716.1"/>
    <property type="molecule type" value="Genomic_DNA"/>
</dbReference>
<dbReference type="OrthoDB" id="6502960at2759"/>
<dbReference type="Pfam" id="PF00754">
    <property type="entry name" value="F5_F8_type_C"/>
    <property type="match status" value="1"/>
</dbReference>
<dbReference type="InterPro" id="IPR000421">
    <property type="entry name" value="FA58C"/>
</dbReference>
<dbReference type="InterPro" id="IPR008979">
    <property type="entry name" value="Galactose-bd-like_sf"/>
</dbReference>